<dbReference type="EMBL" id="MU267677">
    <property type="protein sequence ID" value="KAH7911459.1"/>
    <property type="molecule type" value="Genomic_DNA"/>
</dbReference>
<dbReference type="Proteomes" id="UP000790377">
    <property type="component" value="Unassembled WGS sequence"/>
</dbReference>
<organism evidence="1 2">
    <name type="scientific">Hygrophoropsis aurantiaca</name>
    <dbReference type="NCBI Taxonomy" id="72124"/>
    <lineage>
        <taxon>Eukaryota</taxon>
        <taxon>Fungi</taxon>
        <taxon>Dikarya</taxon>
        <taxon>Basidiomycota</taxon>
        <taxon>Agaricomycotina</taxon>
        <taxon>Agaricomycetes</taxon>
        <taxon>Agaricomycetidae</taxon>
        <taxon>Boletales</taxon>
        <taxon>Coniophorineae</taxon>
        <taxon>Hygrophoropsidaceae</taxon>
        <taxon>Hygrophoropsis</taxon>
    </lineage>
</organism>
<gene>
    <name evidence="1" type="ORF">BJ138DRAFT_1113178</name>
</gene>
<comment type="caution">
    <text evidence="1">The sequence shown here is derived from an EMBL/GenBank/DDBJ whole genome shotgun (WGS) entry which is preliminary data.</text>
</comment>
<protein>
    <submittedName>
        <fullName evidence="1">Uncharacterized protein</fullName>
    </submittedName>
</protein>
<proteinExistence type="predicted"/>
<name>A0ACB8ADX0_9AGAM</name>
<keyword evidence="2" id="KW-1185">Reference proteome</keyword>
<evidence type="ECO:0000313" key="2">
    <source>
        <dbReference type="Proteomes" id="UP000790377"/>
    </source>
</evidence>
<evidence type="ECO:0000313" key="1">
    <source>
        <dbReference type="EMBL" id="KAH7911459.1"/>
    </source>
</evidence>
<reference evidence="1" key="1">
    <citation type="journal article" date="2021" name="New Phytol.">
        <title>Evolutionary innovations through gain and loss of genes in the ectomycorrhizal Boletales.</title>
        <authorList>
            <person name="Wu G."/>
            <person name="Miyauchi S."/>
            <person name="Morin E."/>
            <person name="Kuo A."/>
            <person name="Drula E."/>
            <person name="Varga T."/>
            <person name="Kohler A."/>
            <person name="Feng B."/>
            <person name="Cao Y."/>
            <person name="Lipzen A."/>
            <person name="Daum C."/>
            <person name="Hundley H."/>
            <person name="Pangilinan J."/>
            <person name="Johnson J."/>
            <person name="Barry K."/>
            <person name="LaButti K."/>
            <person name="Ng V."/>
            <person name="Ahrendt S."/>
            <person name="Min B."/>
            <person name="Choi I.G."/>
            <person name="Park H."/>
            <person name="Plett J.M."/>
            <person name="Magnuson J."/>
            <person name="Spatafora J.W."/>
            <person name="Nagy L.G."/>
            <person name="Henrissat B."/>
            <person name="Grigoriev I.V."/>
            <person name="Yang Z.L."/>
            <person name="Xu J."/>
            <person name="Martin F.M."/>
        </authorList>
    </citation>
    <scope>NUCLEOTIDE SEQUENCE</scope>
    <source>
        <strain evidence="1">ATCC 28755</strain>
    </source>
</reference>
<accession>A0ACB8ADX0</accession>
<sequence>MIHNVRIVLYCVEFLFSFILLVLCAARLHYTTHLSPFDPLNFGVRFYDPIVVELLVTSILTLFWAPFVARTIHGRYEHRFINVFTEELIGLAILFLLWLVGAAVATNTGNPPDIDVKWGNLSSCWAYGACRLLTAMVVFAWLGWLLIFASFVITLLFAIANKAFGEPMHGRWDPRATRYRDSQQMRNLP</sequence>